<evidence type="ECO:0000313" key="1">
    <source>
        <dbReference type="EMBL" id="TFK61444.1"/>
    </source>
</evidence>
<accession>A0ACD3A807</accession>
<keyword evidence="2" id="KW-1185">Reference proteome</keyword>
<protein>
    <submittedName>
        <fullName evidence="1">Uncharacterized protein</fullName>
    </submittedName>
</protein>
<dbReference type="Proteomes" id="UP000308600">
    <property type="component" value="Unassembled WGS sequence"/>
</dbReference>
<gene>
    <name evidence="1" type="ORF">BDN72DRAFT_459850</name>
</gene>
<sequence>MRPATLLTFAIAAALSFSEVTAETNAERMRRGLPPLPPARRGTPVKAAKGSTPSLSPSSSSCSSGTVQCCSVLGLPSDGFISSILQIVGATAPGPGMVGLSCQPFQSGTTQSCLMQTVCCQGSTSDGTVSMGCTAVHL</sequence>
<dbReference type="EMBL" id="ML208659">
    <property type="protein sequence ID" value="TFK61444.1"/>
    <property type="molecule type" value="Genomic_DNA"/>
</dbReference>
<evidence type="ECO:0000313" key="2">
    <source>
        <dbReference type="Proteomes" id="UP000308600"/>
    </source>
</evidence>
<organism evidence="1 2">
    <name type="scientific">Pluteus cervinus</name>
    <dbReference type="NCBI Taxonomy" id="181527"/>
    <lineage>
        <taxon>Eukaryota</taxon>
        <taxon>Fungi</taxon>
        <taxon>Dikarya</taxon>
        <taxon>Basidiomycota</taxon>
        <taxon>Agaricomycotina</taxon>
        <taxon>Agaricomycetes</taxon>
        <taxon>Agaricomycetidae</taxon>
        <taxon>Agaricales</taxon>
        <taxon>Pluteineae</taxon>
        <taxon>Pluteaceae</taxon>
        <taxon>Pluteus</taxon>
    </lineage>
</organism>
<proteinExistence type="predicted"/>
<reference evidence="1 2" key="1">
    <citation type="journal article" date="2019" name="Nat. Ecol. Evol.">
        <title>Megaphylogeny resolves global patterns of mushroom evolution.</title>
        <authorList>
            <person name="Varga T."/>
            <person name="Krizsan K."/>
            <person name="Foldi C."/>
            <person name="Dima B."/>
            <person name="Sanchez-Garcia M."/>
            <person name="Sanchez-Ramirez S."/>
            <person name="Szollosi G.J."/>
            <person name="Szarkandi J.G."/>
            <person name="Papp V."/>
            <person name="Albert L."/>
            <person name="Andreopoulos W."/>
            <person name="Angelini C."/>
            <person name="Antonin V."/>
            <person name="Barry K.W."/>
            <person name="Bougher N.L."/>
            <person name="Buchanan P."/>
            <person name="Buyck B."/>
            <person name="Bense V."/>
            <person name="Catcheside P."/>
            <person name="Chovatia M."/>
            <person name="Cooper J."/>
            <person name="Damon W."/>
            <person name="Desjardin D."/>
            <person name="Finy P."/>
            <person name="Geml J."/>
            <person name="Haridas S."/>
            <person name="Hughes K."/>
            <person name="Justo A."/>
            <person name="Karasinski D."/>
            <person name="Kautmanova I."/>
            <person name="Kiss B."/>
            <person name="Kocsube S."/>
            <person name="Kotiranta H."/>
            <person name="LaButti K.M."/>
            <person name="Lechner B.E."/>
            <person name="Liimatainen K."/>
            <person name="Lipzen A."/>
            <person name="Lukacs Z."/>
            <person name="Mihaltcheva S."/>
            <person name="Morgado L.N."/>
            <person name="Niskanen T."/>
            <person name="Noordeloos M.E."/>
            <person name="Ohm R.A."/>
            <person name="Ortiz-Santana B."/>
            <person name="Ovrebo C."/>
            <person name="Racz N."/>
            <person name="Riley R."/>
            <person name="Savchenko A."/>
            <person name="Shiryaev A."/>
            <person name="Soop K."/>
            <person name="Spirin V."/>
            <person name="Szebenyi C."/>
            <person name="Tomsovsky M."/>
            <person name="Tulloss R.E."/>
            <person name="Uehling J."/>
            <person name="Grigoriev I.V."/>
            <person name="Vagvolgyi C."/>
            <person name="Papp T."/>
            <person name="Martin F.M."/>
            <person name="Miettinen O."/>
            <person name="Hibbett D.S."/>
            <person name="Nagy L.G."/>
        </authorList>
    </citation>
    <scope>NUCLEOTIDE SEQUENCE [LARGE SCALE GENOMIC DNA]</scope>
    <source>
        <strain evidence="1 2">NL-1719</strain>
    </source>
</reference>
<name>A0ACD3A807_9AGAR</name>